<reference evidence="2" key="1">
    <citation type="submission" date="2019-09" db="EMBL/GenBank/DDBJ databases">
        <title>Characterisation of the sponge microbiome using genome-centric metagenomics.</title>
        <authorList>
            <person name="Engelberts J.P."/>
            <person name="Robbins S.J."/>
            <person name="De Goeij J.M."/>
            <person name="Aranda M."/>
            <person name="Bell S.C."/>
            <person name="Webster N.S."/>
        </authorList>
    </citation>
    <scope>NUCLEOTIDE SEQUENCE</scope>
    <source>
        <strain evidence="2">SB0675_bin_29</strain>
    </source>
</reference>
<protein>
    <submittedName>
        <fullName evidence="2">Uncharacterized protein</fullName>
    </submittedName>
</protein>
<dbReference type="EMBL" id="VYDA01000474">
    <property type="protein sequence ID" value="MYH62657.1"/>
    <property type="molecule type" value="Genomic_DNA"/>
</dbReference>
<comment type="caution">
    <text evidence="2">The sequence shown here is derived from an EMBL/GenBank/DDBJ whole genome shotgun (WGS) entry which is preliminary data.</text>
</comment>
<feature type="region of interest" description="Disordered" evidence="1">
    <location>
        <begin position="175"/>
        <end position="205"/>
    </location>
</feature>
<dbReference type="AlphaFoldDB" id="A0A6B1G2N1"/>
<name>A0A6B1G2N1_9CHLR</name>
<feature type="compositionally biased region" description="Low complexity" evidence="1">
    <location>
        <begin position="184"/>
        <end position="205"/>
    </location>
</feature>
<evidence type="ECO:0000256" key="1">
    <source>
        <dbReference type="SAM" id="MobiDB-lite"/>
    </source>
</evidence>
<organism evidence="2">
    <name type="scientific">Caldilineaceae bacterium SB0675_bin_29</name>
    <dbReference type="NCBI Taxonomy" id="2605266"/>
    <lineage>
        <taxon>Bacteria</taxon>
        <taxon>Bacillati</taxon>
        <taxon>Chloroflexota</taxon>
        <taxon>Caldilineae</taxon>
        <taxon>Caldilineales</taxon>
        <taxon>Caldilineaceae</taxon>
    </lineage>
</organism>
<proteinExistence type="predicted"/>
<evidence type="ECO:0000313" key="2">
    <source>
        <dbReference type="EMBL" id="MYH62657.1"/>
    </source>
</evidence>
<gene>
    <name evidence="2" type="ORF">F4148_13195</name>
</gene>
<sequence length="205" mass="21624">MIGAIILLLFALTVISFVPNPPEIQTFAPAMQEDLQPAQEDLKPHAGFESLDGSVSAGENLNISIFFANFPCNDQNDDGVCDANDTFTTVTYRFDLVQGSADGPDADSCEGSGFGVVRTFSPSEYSHWSTTGSISLGVNSNCTPGSYVVKCTITYTEDGSTEEIPLACNCGITIDPPAPPTATPTPTETPTETHTETSTPTVTPT</sequence>
<feature type="non-terminal residue" evidence="2">
    <location>
        <position position="205"/>
    </location>
</feature>
<accession>A0A6B1G2N1</accession>